<dbReference type="Proteomes" id="UP001150924">
    <property type="component" value="Unassembled WGS sequence"/>
</dbReference>
<evidence type="ECO:0000313" key="2">
    <source>
        <dbReference type="Proteomes" id="UP001150924"/>
    </source>
</evidence>
<keyword evidence="2" id="KW-1185">Reference proteome</keyword>
<protein>
    <submittedName>
        <fullName evidence="1">Uncharacterized protein</fullName>
    </submittedName>
</protein>
<reference evidence="1" key="1">
    <citation type="submission" date="2022-11" db="EMBL/GenBank/DDBJ databases">
        <title>Minimal conservation of predation-associated metabolite biosynthetic gene clusters underscores biosynthetic potential of Myxococcota including descriptions for ten novel species: Archangium lansinium sp. nov., Myxococcus landrumus sp. nov., Nannocystis bai.</title>
        <authorList>
            <person name="Ahearne A."/>
            <person name="Stevens C."/>
            <person name="Phillips K."/>
        </authorList>
    </citation>
    <scope>NUCLEOTIDE SEQUENCE</scope>
    <source>
        <strain evidence="1">Na p29</strain>
    </source>
</reference>
<sequence length="127" mass="13402">MSQHQPGSIYKVGGRRYVDSQAVYNFAQRHEIVAEHDGWRIMVPGGAVLCARVEDPADLPGQRGSLYQLSADPGISLKAQSSAWMSQGLVQAGGTFETSAAAKTSCGGCGKTCGCGPCRLKHGHDHS</sequence>
<dbReference type="RefSeq" id="WP_267765990.1">
    <property type="nucleotide sequence ID" value="NZ_JAPNKE010000002.1"/>
</dbReference>
<accession>A0A9X3ES73</accession>
<gene>
    <name evidence="1" type="ORF">OV079_02435</name>
</gene>
<dbReference type="EMBL" id="JAPNKE010000002">
    <property type="protein sequence ID" value="MCY1004443.1"/>
    <property type="molecule type" value="Genomic_DNA"/>
</dbReference>
<proteinExistence type="predicted"/>
<organism evidence="1 2">
    <name type="scientific">Nannocystis pusilla</name>
    <dbReference type="NCBI Taxonomy" id="889268"/>
    <lineage>
        <taxon>Bacteria</taxon>
        <taxon>Pseudomonadati</taxon>
        <taxon>Myxococcota</taxon>
        <taxon>Polyangia</taxon>
        <taxon>Nannocystales</taxon>
        <taxon>Nannocystaceae</taxon>
        <taxon>Nannocystis</taxon>
    </lineage>
</organism>
<comment type="caution">
    <text evidence="1">The sequence shown here is derived from an EMBL/GenBank/DDBJ whole genome shotgun (WGS) entry which is preliminary data.</text>
</comment>
<name>A0A9X3ES73_9BACT</name>
<evidence type="ECO:0000313" key="1">
    <source>
        <dbReference type="EMBL" id="MCY1004443.1"/>
    </source>
</evidence>
<dbReference type="AlphaFoldDB" id="A0A9X3ES73"/>